<accession>A0ABT2NBA2</accession>
<dbReference type="RefSeq" id="WP_261235908.1">
    <property type="nucleotide sequence ID" value="NZ_JAMXFA010000018.1"/>
</dbReference>
<gene>
    <name evidence="1" type="ORF">NG792_14855</name>
</gene>
<keyword evidence="2" id="KW-1185">Reference proteome</keyword>
<comment type="caution">
    <text evidence="1">The sequence shown here is derived from an EMBL/GenBank/DDBJ whole genome shotgun (WGS) entry which is preliminary data.</text>
</comment>
<evidence type="ECO:0000313" key="2">
    <source>
        <dbReference type="Proteomes" id="UP001525961"/>
    </source>
</evidence>
<protein>
    <submittedName>
        <fullName evidence="1">Uncharacterized protein</fullName>
    </submittedName>
</protein>
<name>A0ABT2NBA2_9CYAN</name>
<proteinExistence type="predicted"/>
<sequence length="70" mass="7884">MNISANFPDTASLKRFVDSLESIFSNSKYRDKNIPVDDQRNQFILEIINVPPEFVGNIKSLAKKCGGSHQ</sequence>
<dbReference type="Proteomes" id="UP001525961">
    <property type="component" value="Unassembled WGS sequence"/>
</dbReference>
<organism evidence="1 2">
    <name type="scientific">Laspinema olomoucense D3b</name>
    <dbReference type="NCBI Taxonomy" id="2953688"/>
    <lineage>
        <taxon>Bacteria</taxon>
        <taxon>Bacillati</taxon>
        <taxon>Cyanobacteriota</taxon>
        <taxon>Cyanophyceae</taxon>
        <taxon>Oscillatoriophycideae</taxon>
        <taxon>Oscillatoriales</taxon>
        <taxon>Laspinemataceae</taxon>
        <taxon>Laspinema</taxon>
        <taxon>Laspinema olomoucense</taxon>
    </lineage>
</organism>
<evidence type="ECO:0000313" key="1">
    <source>
        <dbReference type="EMBL" id="MCT7978990.1"/>
    </source>
</evidence>
<reference evidence="1 2" key="1">
    <citation type="journal article" date="2022" name="Front. Microbiol.">
        <title>High genomic differentiation and limited gene flow indicate recent cryptic speciation within the genus Laspinema (cyanobacteria).</title>
        <authorList>
            <person name="Stanojkovic A."/>
            <person name="Skoupy S."/>
            <person name="Skaloud P."/>
            <person name="Dvorak P."/>
        </authorList>
    </citation>
    <scope>NUCLEOTIDE SEQUENCE [LARGE SCALE GENOMIC DNA]</scope>
    <source>
        <strain evidence="1 2">D3b</strain>
    </source>
</reference>
<dbReference type="EMBL" id="JAMXFA010000018">
    <property type="protein sequence ID" value="MCT7978990.1"/>
    <property type="molecule type" value="Genomic_DNA"/>
</dbReference>